<sequence>MPAMLDDPDSPTIYRMSGAQPYPDPKDPNPQLPPDIVARQVTLRDRITIATLIPFSSASQVPTSLLAYLCDQLNREIEKGDTYPMVEPMSLSQFGPYWFNNFAAVMLLGNIAGIEEVVENKDWSQECLGSFYIKPNYPGRSSHVCNGGFLVTDASRNRGVGRLMGEGYLEWAPKL</sequence>
<dbReference type="Gene3D" id="3.40.630.30">
    <property type="match status" value="1"/>
</dbReference>
<dbReference type="InterPro" id="IPR052742">
    <property type="entry name" value="Mito_N-acetyltransferase"/>
</dbReference>
<evidence type="ECO:0000313" key="2">
    <source>
        <dbReference type="EMBL" id="KAH0548115.1"/>
    </source>
</evidence>
<accession>A0A9P8L6H4</accession>
<feature type="region of interest" description="Disordered" evidence="1">
    <location>
        <begin position="1"/>
        <end position="33"/>
    </location>
</feature>
<dbReference type="AlphaFoldDB" id="A0A9P8L6H4"/>
<organism evidence="2 3">
    <name type="scientific">Trichoglossum hirsutum</name>
    <dbReference type="NCBI Taxonomy" id="265104"/>
    <lineage>
        <taxon>Eukaryota</taxon>
        <taxon>Fungi</taxon>
        <taxon>Dikarya</taxon>
        <taxon>Ascomycota</taxon>
        <taxon>Pezizomycotina</taxon>
        <taxon>Geoglossomycetes</taxon>
        <taxon>Geoglossales</taxon>
        <taxon>Geoglossaceae</taxon>
        <taxon>Trichoglossum</taxon>
    </lineage>
</organism>
<evidence type="ECO:0000313" key="3">
    <source>
        <dbReference type="Proteomes" id="UP000750711"/>
    </source>
</evidence>
<protein>
    <recommendedName>
        <fullName evidence="4">N-acetyltransferase domain-containing protein</fullName>
    </recommendedName>
</protein>
<feature type="non-terminal residue" evidence="2">
    <location>
        <position position="175"/>
    </location>
</feature>
<proteinExistence type="predicted"/>
<dbReference type="PANTHER" id="PTHR43138">
    <property type="entry name" value="ACETYLTRANSFERASE, GNAT FAMILY"/>
    <property type="match status" value="1"/>
</dbReference>
<dbReference type="PANTHER" id="PTHR43138:SF2">
    <property type="entry name" value="PROTEIN SPT10"/>
    <property type="match status" value="1"/>
</dbReference>
<comment type="caution">
    <text evidence="2">The sequence shown here is derived from an EMBL/GenBank/DDBJ whole genome shotgun (WGS) entry which is preliminary data.</text>
</comment>
<reference evidence="2" key="1">
    <citation type="submission" date="2021-03" db="EMBL/GenBank/DDBJ databases">
        <title>Comparative genomics and phylogenomic investigation of the class Geoglossomycetes provide insights into ecological specialization and systematics.</title>
        <authorList>
            <person name="Melie T."/>
            <person name="Pirro S."/>
            <person name="Miller A.N."/>
            <person name="Quandt A."/>
        </authorList>
    </citation>
    <scope>NUCLEOTIDE SEQUENCE</scope>
    <source>
        <strain evidence="2">CAQ_001_2017</strain>
    </source>
</reference>
<dbReference type="GO" id="GO:0005634">
    <property type="term" value="C:nucleus"/>
    <property type="evidence" value="ECO:0007669"/>
    <property type="project" value="TreeGrafter"/>
</dbReference>
<keyword evidence="3" id="KW-1185">Reference proteome</keyword>
<evidence type="ECO:0008006" key="4">
    <source>
        <dbReference type="Google" id="ProtNLM"/>
    </source>
</evidence>
<dbReference type="EMBL" id="JAGHQM010002825">
    <property type="protein sequence ID" value="KAH0548115.1"/>
    <property type="molecule type" value="Genomic_DNA"/>
</dbReference>
<evidence type="ECO:0000256" key="1">
    <source>
        <dbReference type="SAM" id="MobiDB-lite"/>
    </source>
</evidence>
<name>A0A9P8L6H4_9PEZI</name>
<gene>
    <name evidence="2" type="ORF">GP486_008155</name>
</gene>
<dbReference type="Proteomes" id="UP000750711">
    <property type="component" value="Unassembled WGS sequence"/>
</dbReference>